<dbReference type="SUPFAM" id="SSF82171">
    <property type="entry name" value="DPP6 N-terminal domain-like"/>
    <property type="match status" value="1"/>
</dbReference>
<sequence>MAPCISNPGISNSGTSSPVDRTSLPYGTWPSPISADLVAGATLGLSDVRADGADIYWIEGRPAEAGRRVLVRWRAGVTRDMTPPPFDVGTRVHEYGGGAYTAAGGRVVFSNRADGSVWLIDGDAAPRALGGMDGLRFADFALSPDGCFVFCVREDHNTNGEAAAAIVAFDCGADADPTDNGGTALVMGPDFLASPRPSPDGRFMAWVEWDHPNMPWDATRLRAASLLQEGTDMPRLAAPWTLAGDDGTARSVIEPRWEANGNLLASSDISGWWNLYRFDVANASPAVPVVPMQAEIGLPQWIFGLRSYCPLPDGSILALAIRDGENRMLVLRDGAATPVDLHFPTQCPVALSDGMLAWLDTPPDDAASVMRGAPGQAPTVLRRAITLPMAADDIAHAQALHFPLSDAAAGTGHAFFYPPANARYCGVTGTLPPLVVMAHGGPTGRANPAFSFKVQWWTSRGFAVVDVNYGGSTGFGRPYRERLEREWGIVDIDDCIAACQHLMTQGLVDPKRIVIRGSSAGGLTVLGALARSDLFAAGTSLYGVTDLRALAQETHKFESRYLDSLIGPYPQDEDTYIARSPLTQAADIHVPVLFLHGLDDKVVPPAQADEMARALRQRGITCAQYEFEGEGHGFRKEATVRRALELELDFYRHVLGLPTAQDGEHVVLR</sequence>
<dbReference type="Proteomes" id="UP000319478">
    <property type="component" value="Unassembled WGS sequence"/>
</dbReference>
<dbReference type="InterPro" id="IPR001375">
    <property type="entry name" value="Peptidase_S9_cat"/>
</dbReference>
<dbReference type="Gene3D" id="3.40.50.1820">
    <property type="entry name" value="alpha/beta hydrolase"/>
    <property type="match status" value="1"/>
</dbReference>
<evidence type="ECO:0000259" key="2">
    <source>
        <dbReference type="Pfam" id="PF00326"/>
    </source>
</evidence>
<comment type="caution">
    <text evidence="3">The sequence shown here is derived from an EMBL/GenBank/DDBJ whole genome shotgun (WGS) entry which is preliminary data.</text>
</comment>
<dbReference type="SUPFAM" id="SSF53474">
    <property type="entry name" value="alpha/beta-Hydrolases"/>
    <property type="match status" value="1"/>
</dbReference>
<proteinExistence type="predicted"/>
<evidence type="ECO:0000313" key="3">
    <source>
        <dbReference type="EMBL" id="GEC62159.1"/>
    </source>
</evidence>
<evidence type="ECO:0000313" key="4">
    <source>
        <dbReference type="Proteomes" id="UP000319478"/>
    </source>
</evidence>
<feature type="compositionally biased region" description="Polar residues" evidence="1">
    <location>
        <begin position="8"/>
        <end position="20"/>
    </location>
</feature>
<organism evidence="3 4">
    <name type="scientific">Novacetimonas hansenii</name>
    <name type="common">Komagataeibacter hansenii</name>
    <dbReference type="NCBI Taxonomy" id="436"/>
    <lineage>
        <taxon>Bacteria</taxon>
        <taxon>Pseudomonadati</taxon>
        <taxon>Pseudomonadota</taxon>
        <taxon>Alphaproteobacteria</taxon>
        <taxon>Acetobacterales</taxon>
        <taxon>Acetobacteraceae</taxon>
        <taxon>Novacetimonas</taxon>
    </lineage>
</organism>
<reference evidence="3 4" key="1">
    <citation type="submission" date="2019-06" db="EMBL/GenBank/DDBJ databases">
        <title>Whole genome shotgun sequence of Komagataeibacter hansenii NBRC 14820.</title>
        <authorList>
            <person name="Hosoyama A."/>
            <person name="Uohara A."/>
            <person name="Ohji S."/>
            <person name="Ichikawa N."/>
        </authorList>
    </citation>
    <scope>NUCLEOTIDE SEQUENCE [LARGE SCALE GENOMIC DNA]</scope>
    <source>
        <strain evidence="3 4">NBRC 14820</strain>
    </source>
</reference>
<accession>A0ABQ0SA95</accession>
<dbReference type="InterPro" id="IPR050585">
    <property type="entry name" value="Xaa-Pro_dipeptidyl-ppase/CocE"/>
</dbReference>
<gene>
    <name evidence="3" type="ORF">GHA01_00080</name>
</gene>
<feature type="domain" description="Peptidase S9 prolyl oligopeptidase catalytic" evidence="2">
    <location>
        <begin position="449"/>
        <end position="656"/>
    </location>
</feature>
<dbReference type="Pfam" id="PF00326">
    <property type="entry name" value="Peptidase_S9"/>
    <property type="match status" value="1"/>
</dbReference>
<feature type="region of interest" description="Disordered" evidence="1">
    <location>
        <begin position="1"/>
        <end position="23"/>
    </location>
</feature>
<dbReference type="EMBL" id="BJNN01000002">
    <property type="protein sequence ID" value="GEC62159.1"/>
    <property type="molecule type" value="Genomic_DNA"/>
</dbReference>
<dbReference type="RefSeq" id="WP_003616834.1">
    <property type="nucleotide sequence ID" value="NZ_BJNN01000002.1"/>
</dbReference>
<keyword evidence="4" id="KW-1185">Reference proteome</keyword>
<dbReference type="PANTHER" id="PTHR43056:SF5">
    <property type="entry name" value="PEPTIDASE S9 PROLYL OLIGOPEPTIDASE CATALYTIC DOMAIN-CONTAINING PROTEIN"/>
    <property type="match status" value="1"/>
</dbReference>
<evidence type="ECO:0000256" key="1">
    <source>
        <dbReference type="SAM" id="MobiDB-lite"/>
    </source>
</evidence>
<dbReference type="PANTHER" id="PTHR43056">
    <property type="entry name" value="PEPTIDASE S9 PROLYL OLIGOPEPTIDASE"/>
    <property type="match status" value="1"/>
</dbReference>
<name>A0ABQ0SA95_NOVHA</name>
<dbReference type="InterPro" id="IPR029058">
    <property type="entry name" value="AB_hydrolase_fold"/>
</dbReference>
<protein>
    <submittedName>
        <fullName evidence="3">Peptidase</fullName>
    </submittedName>
</protein>